<dbReference type="STRING" id="1448318.A0A319F9L0"/>
<dbReference type="CDD" id="cd00067">
    <property type="entry name" value="GAL4"/>
    <property type="match status" value="1"/>
</dbReference>
<keyword evidence="1" id="KW-0805">Transcription regulation</keyword>
<protein>
    <submittedName>
        <fullName evidence="7">Putative C6 finger domain protein</fullName>
    </submittedName>
</protein>
<name>A0A319F9L0_ASPSB</name>
<keyword evidence="8" id="KW-1185">Reference proteome</keyword>
<dbReference type="GO" id="GO:0003677">
    <property type="term" value="F:DNA binding"/>
    <property type="evidence" value="ECO:0007669"/>
    <property type="project" value="UniProtKB-KW"/>
</dbReference>
<dbReference type="AlphaFoldDB" id="A0A319F9L0"/>
<evidence type="ECO:0000256" key="4">
    <source>
        <dbReference type="ARBA" id="ARBA00023242"/>
    </source>
</evidence>
<keyword evidence="2" id="KW-0238">DNA-binding</keyword>
<dbReference type="PROSITE" id="PS50048">
    <property type="entry name" value="ZN2_CY6_FUNGAL_2"/>
    <property type="match status" value="1"/>
</dbReference>
<evidence type="ECO:0000256" key="3">
    <source>
        <dbReference type="ARBA" id="ARBA00023163"/>
    </source>
</evidence>
<evidence type="ECO:0000313" key="7">
    <source>
        <dbReference type="EMBL" id="PYI02533.1"/>
    </source>
</evidence>
<reference evidence="7 8" key="1">
    <citation type="submission" date="2018-02" db="EMBL/GenBank/DDBJ databases">
        <title>The genomes of Aspergillus section Nigri reveals drivers in fungal speciation.</title>
        <authorList>
            <consortium name="DOE Joint Genome Institute"/>
            <person name="Vesth T.C."/>
            <person name="Nybo J."/>
            <person name="Theobald S."/>
            <person name="Brandl J."/>
            <person name="Frisvad J.C."/>
            <person name="Nielsen K.F."/>
            <person name="Lyhne E.K."/>
            <person name="Kogle M.E."/>
            <person name="Kuo A."/>
            <person name="Riley R."/>
            <person name="Clum A."/>
            <person name="Nolan M."/>
            <person name="Lipzen A."/>
            <person name="Salamov A."/>
            <person name="Henrissat B."/>
            <person name="Wiebenga A."/>
            <person name="De vries R.P."/>
            <person name="Grigoriev I.V."/>
            <person name="Mortensen U.H."/>
            <person name="Andersen M.R."/>
            <person name="Baker S.E."/>
        </authorList>
    </citation>
    <scope>NUCLEOTIDE SEQUENCE [LARGE SCALE GENOMIC DNA]</scope>
    <source>
        <strain evidence="7 8">CBS 121057</strain>
    </source>
</reference>
<proteinExistence type="predicted"/>
<keyword evidence="4" id="KW-0539">Nucleus</keyword>
<gene>
    <name evidence="7" type="ORF">BO78DRAFT_376763</name>
</gene>
<dbReference type="SUPFAM" id="SSF57701">
    <property type="entry name" value="Zn2/Cys6 DNA-binding domain"/>
    <property type="match status" value="1"/>
</dbReference>
<dbReference type="InterPro" id="IPR001138">
    <property type="entry name" value="Zn2Cys6_DnaBD"/>
</dbReference>
<keyword evidence="3" id="KW-0804">Transcription</keyword>
<dbReference type="GO" id="GO:0008270">
    <property type="term" value="F:zinc ion binding"/>
    <property type="evidence" value="ECO:0007669"/>
    <property type="project" value="InterPro"/>
</dbReference>
<evidence type="ECO:0000256" key="1">
    <source>
        <dbReference type="ARBA" id="ARBA00023015"/>
    </source>
</evidence>
<dbReference type="GO" id="GO:0001228">
    <property type="term" value="F:DNA-binding transcription activator activity, RNA polymerase II-specific"/>
    <property type="evidence" value="ECO:0007669"/>
    <property type="project" value="TreeGrafter"/>
</dbReference>
<accession>A0A319F9L0</accession>
<dbReference type="Gene3D" id="4.10.240.10">
    <property type="entry name" value="Zn(2)-C6 fungal-type DNA-binding domain"/>
    <property type="match status" value="1"/>
</dbReference>
<feature type="domain" description="Zn(2)-C6 fungal-type" evidence="6">
    <location>
        <begin position="22"/>
        <end position="52"/>
    </location>
</feature>
<dbReference type="InterPro" id="IPR036864">
    <property type="entry name" value="Zn2-C6_fun-type_DNA-bd_sf"/>
</dbReference>
<organism evidence="7 8">
    <name type="scientific">Aspergillus sclerotiicarbonarius (strain CBS 121057 / IBT 28362)</name>
    <dbReference type="NCBI Taxonomy" id="1448318"/>
    <lineage>
        <taxon>Eukaryota</taxon>
        <taxon>Fungi</taxon>
        <taxon>Dikarya</taxon>
        <taxon>Ascomycota</taxon>
        <taxon>Pezizomycotina</taxon>
        <taxon>Eurotiomycetes</taxon>
        <taxon>Eurotiomycetidae</taxon>
        <taxon>Eurotiales</taxon>
        <taxon>Aspergillaceae</taxon>
        <taxon>Aspergillus</taxon>
        <taxon>Aspergillus subgen. Circumdati</taxon>
    </lineage>
</organism>
<evidence type="ECO:0000259" key="6">
    <source>
        <dbReference type="PROSITE" id="PS50048"/>
    </source>
</evidence>
<dbReference type="Pfam" id="PF00172">
    <property type="entry name" value="Zn_clus"/>
    <property type="match status" value="1"/>
</dbReference>
<dbReference type="InterPro" id="IPR053157">
    <property type="entry name" value="Sterol_Uptake_Regulator"/>
</dbReference>
<feature type="region of interest" description="Disordered" evidence="5">
    <location>
        <begin position="54"/>
        <end position="80"/>
    </location>
</feature>
<dbReference type="SMART" id="SM00066">
    <property type="entry name" value="GAL4"/>
    <property type="match status" value="1"/>
</dbReference>
<evidence type="ECO:0000256" key="2">
    <source>
        <dbReference type="ARBA" id="ARBA00023125"/>
    </source>
</evidence>
<dbReference type="VEuPathDB" id="FungiDB:BO78DRAFT_376763"/>
<dbReference type="PANTHER" id="PTHR47784">
    <property type="entry name" value="STEROL UPTAKE CONTROL PROTEIN 2"/>
    <property type="match status" value="1"/>
</dbReference>
<dbReference type="Proteomes" id="UP000248423">
    <property type="component" value="Unassembled WGS sequence"/>
</dbReference>
<evidence type="ECO:0000313" key="8">
    <source>
        <dbReference type="Proteomes" id="UP000248423"/>
    </source>
</evidence>
<dbReference type="PANTHER" id="PTHR47784:SF5">
    <property type="entry name" value="STEROL UPTAKE CONTROL PROTEIN 2"/>
    <property type="match status" value="1"/>
</dbReference>
<dbReference type="PROSITE" id="PS00463">
    <property type="entry name" value="ZN2_CY6_FUNGAL_1"/>
    <property type="match status" value="1"/>
</dbReference>
<dbReference type="EMBL" id="KZ826393">
    <property type="protein sequence ID" value="PYI02533.1"/>
    <property type="molecule type" value="Genomic_DNA"/>
</dbReference>
<feature type="compositionally biased region" description="Low complexity" evidence="5">
    <location>
        <begin position="63"/>
        <end position="78"/>
    </location>
</feature>
<sequence length="407" mass="46626">MGPISIKTRPRARRSHPKSRLGCLSCKRRRIKCDEQKPICSTCHFRSTSCAYPTPQVRDGRKPQSPTSTKPSTKPSTTNTRELGAIFCEAPVRPGISLADLDLFHHFATSTYRTLANEVGGSSIWQHHVLKWSMTFPFMLRLVLALSALHLSHESPSKSQHYQTQADDHFAFGLPPVVSIVSSLDITNCQRAYISAVMVCFIYLARGPRPGQYLVFSDKGRSEWWLLVQGIQLILGSYREHVFTGTLATTRTEGRRVPRLDKSVGLELWEHKNHIRSLRQLINHSVADPAHRESYGLALEALVHYFDEVHLERLRQDESPAFVHTIIELMFQLPEDFVILVEKKEPVALVILAHCTIVLEYMSSVWYMRGWSKHILARIRNGLPKNMQHWIEWPVTFMGLDRNELCR</sequence>
<dbReference type="OrthoDB" id="416217at2759"/>
<evidence type="ECO:0000256" key="5">
    <source>
        <dbReference type="SAM" id="MobiDB-lite"/>
    </source>
</evidence>